<evidence type="ECO:0000256" key="6">
    <source>
        <dbReference type="PROSITE-ProRule" id="PRU01023"/>
    </source>
</evidence>
<organism evidence="9 10">
    <name type="scientific">Tritrichomonas foetus</name>
    <dbReference type="NCBI Taxonomy" id="1144522"/>
    <lineage>
        <taxon>Eukaryota</taxon>
        <taxon>Metamonada</taxon>
        <taxon>Parabasalia</taxon>
        <taxon>Tritrichomonadida</taxon>
        <taxon>Tritrichomonadidae</taxon>
        <taxon>Tritrichomonas</taxon>
    </lineage>
</organism>
<feature type="active site" description="Nucleophile" evidence="6">
    <location>
        <position position="291"/>
    </location>
</feature>
<evidence type="ECO:0000313" key="10">
    <source>
        <dbReference type="Proteomes" id="UP000179807"/>
    </source>
</evidence>
<evidence type="ECO:0000256" key="7">
    <source>
        <dbReference type="SAM" id="MobiDB-lite"/>
    </source>
</evidence>
<evidence type="ECO:0000259" key="8">
    <source>
        <dbReference type="PROSITE" id="PS51686"/>
    </source>
</evidence>
<evidence type="ECO:0000256" key="1">
    <source>
        <dbReference type="ARBA" id="ARBA00007494"/>
    </source>
</evidence>
<dbReference type="VEuPathDB" id="TrichDB:TRFO_26479"/>
<comment type="caution">
    <text evidence="9">The sequence shown here is derived from an EMBL/GenBank/DDBJ whole genome shotgun (WGS) entry which is preliminary data.</text>
</comment>
<dbReference type="Pfam" id="PF25376">
    <property type="entry name" value="Pre-PUA_NSUN2"/>
    <property type="match status" value="1"/>
</dbReference>
<feature type="compositionally biased region" description="Acidic residues" evidence="7">
    <location>
        <begin position="628"/>
        <end position="650"/>
    </location>
</feature>
<dbReference type="InterPro" id="IPR057285">
    <property type="entry name" value="Pre-PUA_NSUN2"/>
</dbReference>
<dbReference type="PANTHER" id="PTHR22808:SF1">
    <property type="entry name" value="RNA CYTOSINE-C(5)-METHYLTRANSFERASE NSUN2-RELATED"/>
    <property type="match status" value="1"/>
</dbReference>
<dbReference type="EMBL" id="MLAK01000748">
    <property type="protein sequence ID" value="OHT05736.1"/>
    <property type="molecule type" value="Genomic_DNA"/>
</dbReference>
<gene>
    <name evidence="9" type="primary">trm4a</name>
    <name evidence="9" type="ORF">TRFO_26479</name>
</gene>
<dbReference type="OrthoDB" id="6093671at2759"/>
<dbReference type="SUPFAM" id="SSF53335">
    <property type="entry name" value="S-adenosyl-L-methionine-dependent methyltransferases"/>
    <property type="match status" value="1"/>
</dbReference>
<protein>
    <submittedName>
        <fullName evidence="9">Multisite-specific tRNA:(Cytosine-C(5))-methyltransferase trm4a</fullName>
    </submittedName>
</protein>
<dbReference type="GO" id="GO:0001510">
    <property type="term" value="P:RNA methylation"/>
    <property type="evidence" value="ECO:0007669"/>
    <property type="project" value="InterPro"/>
</dbReference>
<dbReference type="GeneID" id="94839677"/>
<reference evidence="9" key="1">
    <citation type="submission" date="2016-10" db="EMBL/GenBank/DDBJ databases">
        <authorList>
            <person name="Benchimol M."/>
            <person name="Almeida L.G."/>
            <person name="Vasconcelos A.T."/>
            <person name="Perreira-Neves A."/>
            <person name="Rosa I.A."/>
            <person name="Tasca T."/>
            <person name="Bogo M.R."/>
            <person name="de Souza W."/>
        </authorList>
    </citation>
    <scope>NUCLEOTIDE SEQUENCE [LARGE SCALE GENOMIC DNA]</scope>
    <source>
        <strain evidence="9">K</strain>
    </source>
</reference>
<feature type="binding site" evidence="6">
    <location>
        <begin position="171"/>
        <end position="177"/>
    </location>
    <ligand>
        <name>S-adenosyl-L-methionine</name>
        <dbReference type="ChEBI" id="CHEBI:59789"/>
    </ligand>
</feature>
<dbReference type="GO" id="GO:0003723">
    <property type="term" value="F:RNA binding"/>
    <property type="evidence" value="ECO:0007669"/>
    <property type="project" value="UniProtKB-UniRule"/>
</dbReference>
<evidence type="ECO:0000313" key="9">
    <source>
        <dbReference type="EMBL" id="OHT05736.1"/>
    </source>
</evidence>
<keyword evidence="5 6" id="KW-0694">RNA-binding</keyword>
<dbReference type="GO" id="GO:0008173">
    <property type="term" value="F:RNA methyltransferase activity"/>
    <property type="evidence" value="ECO:0007669"/>
    <property type="project" value="InterPro"/>
</dbReference>
<dbReference type="Gene3D" id="3.40.50.150">
    <property type="entry name" value="Vaccinia Virus protein VP39"/>
    <property type="match status" value="1"/>
</dbReference>
<feature type="domain" description="SAM-dependent MTase RsmB/NOP-type" evidence="8">
    <location>
        <begin position="65"/>
        <end position="399"/>
    </location>
</feature>
<dbReference type="InterPro" id="IPR029063">
    <property type="entry name" value="SAM-dependent_MTases_sf"/>
</dbReference>
<feature type="compositionally biased region" description="Basic and acidic residues" evidence="7">
    <location>
        <begin position="614"/>
        <end position="627"/>
    </location>
</feature>
<keyword evidence="2 6" id="KW-0489">Methyltransferase</keyword>
<dbReference type="RefSeq" id="XP_068358872.1">
    <property type="nucleotide sequence ID" value="XM_068504973.1"/>
</dbReference>
<feature type="binding site" evidence="6">
    <location>
        <position position="238"/>
    </location>
    <ligand>
        <name>S-adenosyl-L-methionine</name>
        <dbReference type="ChEBI" id="CHEBI:59789"/>
    </ligand>
</feature>
<dbReference type="InterPro" id="IPR023267">
    <property type="entry name" value="RCMT"/>
</dbReference>
<dbReference type="InterPro" id="IPR049560">
    <property type="entry name" value="MeTrfase_RsmB-F_NOP2_cat"/>
</dbReference>
<keyword evidence="10" id="KW-1185">Reference proteome</keyword>
<feature type="binding site" evidence="6">
    <location>
        <position position="194"/>
    </location>
    <ligand>
        <name>S-adenosyl-L-methionine</name>
        <dbReference type="ChEBI" id="CHEBI:59789"/>
    </ligand>
</feature>
<dbReference type="PRINTS" id="PR02008">
    <property type="entry name" value="RCMTFAMILY"/>
</dbReference>
<dbReference type="PROSITE" id="PS01153">
    <property type="entry name" value="NOL1_NOP2_SUN"/>
    <property type="match status" value="1"/>
</dbReference>
<name>A0A1J4K4G7_9EUKA</name>
<dbReference type="AlphaFoldDB" id="A0A1J4K4G7"/>
<keyword evidence="4 6" id="KW-0949">S-adenosyl-L-methionine</keyword>
<feature type="region of interest" description="Disordered" evidence="7">
    <location>
        <begin position="614"/>
        <end position="650"/>
    </location>
</feature>
<comment type="caution">
    <text evidence="6">Lacks conserved residue(s) required for the propagation of feature annotation.</text>
</comment>
<evidence type="ECO:0000256" key="2">
    <source>
        <dbReference type="ARBA" id="ARBA00022603"/>
    </source>
</evidence>
<proteinExistence type="inferred from homology"/>
<dbReference type="Pfam" id="PF01189">
    <property type="entry name" value="Methyltr_RsmB-F"/>
    <property type="match status" value="1"/>
</dbReference>
<dbReference type="InterPro" id="IPR018314">
    <property type="entry name" value="RsmB/NOL1/NOP2-like_CS"/>
</dbReference>
<dbReference type="PROSITE" id="PS51686">
    <property type="entry name" value="SAM_MT_RSMB_NOP"/>
    <property type="match status" value="1"/>
</dbReference>
<dbReference type="Proteomes" id="UP000179807">
    <property type="component" value="Unassembled WGS sequence"/>
</dbReference>
<accession>A0A1J4K4G7</accession>
<evidence type="ECO:0000256" key="5">
    <source>
        <dbReference type="ARBA" id="ARBA00022884"/>
    </source>
</evidence>
<evidence type="ECO:0000256" key="3">
    <source>
        <dbReference type="ARBA" id="ARBA00022679"/>
    </source>
</evidence>
<sequence length="650" mass="74504">MGRNKKKSKTEKETKILEQRDRLPRAPIPIGEINDNFINYYRAILVPTTLSEDEFQEMLAKYRTLLPSSFRLSTAFPQYKKVEAEMNEFFEKIKAEGIEIEEYKVFPPENGRIYKVAMDKTIMRRDERFKPFRNWLNLQTDLGRCSRQEFVSMIPPYFLDIQPNDTALDLCAAPGSKTAQIVEMLDGGYIFANDVDPRRCHNLVHQLQRVGTQKVLVTCQEAQYYDTNGVQFDKVLCDVPCTGDGTLRKNGIAGSKWTPKGAGSLHGTQRLILKRGLELTKPGGYCVYSTCSMNPIENEAVVNSVCLETKGAVEIVDCSSRFPNFKRHPGLTSWKVYDAGLATLSSIYETFEEVPQDRKQHNNPSMFCQPQVENLNCCMRFFPQDYDSGGFFVTVLHKKEEFERLTKPRSKKQKPLREAPYIPITQGNTEIMEKIMNTFGFDDEFPRDQLFVRNEQSVHNVVFVNKSIADLIAKHGSEAFRTISSGAPIFTWRNFSRKSSLPYPAMEGVEIIRKYAHKRLFTVKPEEMLRLLISGHHAVAYNDLSAETFEQFKNVESTGALFYIPDTPIAYGGMTFKGSIAIYLRKDLLPVEKTNLLIAYPELEKVVEEIEKDVEEKNKNQKAPKNENDEETAQEKENEEDNANEETKEE</sequence>
<keyword evidence="3 6" id="KW-0808">Transferase</keyword>
<dbReference type="InterPro" id="IPR001678">
    <property type="entry name" value="MeTrfase_RsmB-F_NOP2_dom"/>
</dbReference>
<evidence type="ECO:0000256" key="4">
    <source>
        <dbReference type="ARBA" id="ARBA00022691"/>
    </source>
</evidence>
<dbReference type="PANTHER" id="PTHR22808">
    <property type="entry name" value="NCL1 YEAST -RELATED NOL1/NOP2/FMU SUN DOMAIN-CONTAINING"/>
    <property type="match status" value="1"/>
</dbReference>
<comment type="similarity">
    <text evidence="1 6">Belongs to the class I-like SAM-binding methyltransferase superfamily. RsmB/NOP family.</text>
</comment>